<comment type="caution">
    <text evidence="15">The sequence shown here is derived from an EMBL/GenBank/DDBJ whole genome shotgun (WGS) entry which is preliminary data.</text>
</comment>
<keyword evidence="6" id="KW-0498">Mitosis</keyword>
<feature type="coiled-coil region" evidence="12">
    <location>
        <begin position="528"/>
        <end position="611"/>
    </location>
</feature>
<dbReference type="SUPFAM" id="SSF75553">
    <property type="entry name" value="Smc hinge domain"/>
    <property type="match status" value="1"/>
</dbReference>
<sequence>MCHSAFDMVHVQNTPRPFNLTTRNLVVVLSAQRHLIDNPSKTHFSPRASGFLSSPRCPLPHSLTAKMGKLIRLELFNFKSYKGHHTLLFGDSYFTSIIGPNGSGKSNSFVLLRTSRSLRIADTNAHNSMDAISFVLGIKSSHLRSAHLKDLIYRGRVLKTSKINDDGSADAPNSNGHLNGHDNDDDPESRRASRNDPKTAWVMAVYEDDAGDEQKWKRSITSQGSSEYRINDRVVTAQQYNEALEAENILIKARNFLVFQGDVEAIAAQSPQDLTRLIEQISGSLEYKAEYERLEREAEAAAENSAFHLHRRRGINSEIKQYQEQKREAENFQKKTDDRDAAIVTKTLWKLYHFQRNMDDSSSLIQEHQENLKEFRRNVEVFEKKLESARKEQSTLSREVSKVERNIKTKERNLEDARNSLVPVDEKIEQSNRESSQLRGRIESLTTEKDEQAELISKVENDLAKVEKAQEHDEKEHRDRMKKQGKELSDADRKQYNSLRAQVMAKTSVNQANLDNLLRQQKSDEVTVNTFKGRLDRVNAALEKCEQELQTTASRKSNAQANVQQLTKEIEAKKKEFNQIQSERVRTNQRRTELEERLEDVARKLREADDGRRQNDRETRLREMVTSLKRIYPGVKGRVGDLCKPKQKKFDEAVIVALGRDFDSVIVDTEKTGVACVQYLKEQRFPPMTFIPLDNIKVSAVNTAIKGISGARLTIDTIDFDVHLERAMSYACGSSVVCDSLDIAKQICYERRIPVKAVTLEGFVIHKAGLMTGGRGPENKSGKRRFEEHDVQHLQRLAAQCKDDLEKLPKADRRGNTEESLQIELSGLEQRLAYAKNELLALEKNLESTKKLRDNESKKLREIEPEFAEKRDALERIGRTVKEFQEAISQVEDKIFAAFCKKLGYSNIREYEAQQGSMEQEMAEQRNIYEVQKQRLKSRLSWEESRHSESVARIQRMQDQLRRLQKDITSYKQEKKRIEQGLRSEQDELAALGEVLDEHQESLAEKNEHVAEARSAVQKRLKEIETRQKEISALETVVQQNSNAKFNLLRRCKLEQIQVPLVSGSLDDLPNEDNLLHQDPDAMDVDEEDNEDTNDREAMQAALDDHGIELDFDSLDEELRVSDDINIEETLDEKIASLTAELEKLNPNMRAIDRLGDVESRLKDTERDFEKARLAQKRARDAFNEIKARRFELFNKAFSHIQEQISNVYKDLTRSEAYPLGGQAYLDIEEDTDTPYLSGIKYHAMPPLKRFRDMEHLSGGEKTMAALALLFAIHSYQPSPFFVLDEVDAALDNANVEKIKKYIREHSGPGMQFVVISLKTGLFQDSESLVGVYRDQEVNSSRTLTLDVSFPHPPCTSFTTCALSKISLANSHNSFENTLEMSLVKSDASISIQRRRTALARAQAAGTMDLAQTLLKMVMRAFYDTRQIIAVDAVITHSCLRDDELAYLASLNTKDLHKLVAKLKEERLLHQFNRPEMREGQVRPVTKIYYYIDYRQTIDAIKWRVYNITKDIQGTTVPASEKKEYFCNRCGSEWTQMEVLDNFGPEGFICHRCGNTLIHDLDRNSAGHEQSTRLNNQFKFVTDLLQQIDQVHIPDNTFEVALGNARPVIRDPSHVGVKSELVHPSGSRPTAVKGLANTGPKSMAVSISAADGLTEAEKAAEVARKEKIAQQNALPAWMSNSTITGESFSGASASTLVGKVEETDVKPSLQATSFDKDHRDIDDVFARLRAEQEQKELEEEDYGSDDEDDEDEDEDEDFEDVIATGANSAIDTPPTIGMDTSHIGQTLGNGGGDTNDERPAKKVKVESPANEDEEEESDEDLEFEDV</sequence>
<feature type="compositionally biased region" description="Acidic residues" evidence="13">
    <location>
        <begin position="1736"/>
        <end position="1760"/>
    </location>
</feature>
<proteinExistence type="inferred from homology"/>
<name>A0A2N3NGS4_9PEZI</name>
<dbReference type="InParanoid" id="A0A2N3NGS4"/>
<feature type="coiled-coil region" evidence="12">
    <location>
        <begin position="818"/>
        <end position="1016"/>
    </location>
</feature>
<keyword evidence="11" id="KW-0131">Cell cycle</keyword>
<dbReference type="Gene3D" id="3.30.70.1620">
    <property type="match status" value="1"/>
</dbReference>
<feature type="coiled-coil region" evidence="12">
    <location>
        <begin position="1155"/>
        <end position="1182"/>
    </location>
</feature>
<evidence type="ECO:0000256" key="10">
    <source>
        <dbReference type="ARBA" id="ARBA00023242"/>
    </source>
</evidence>
<evidence type="ECO:0000313" key="15">
    <source>
        <dbReference type="EMBL" id="PKS11628.1"/>
    </source>
</evidence>
<dbReference type="InterPro" id="IPR027417">
    <property type="entry name" value="P-loop_NTPase"/>
</dbReference>
<dbReference type="GO" id="GO:0008278">
    <property type="term" value="C:cohesin complex"/>
    <property type="evidence" value="ECO:0007669"/>
    <property type="project" value="InterPro"/>
</dbReference>
<evidence type="ECO:0000256" key="9">
    <source>
        <dbReference type="ARBA" id="ARBA00023163"/>
    </source>
</evidence>
<dbReference type="SMART" id="SM00968">
    <property type="entry name" value="SMC_hinge"/>
    <property type="match status" value="1"/>
</dbReference>
<dbReference type="Gene3D" id="3.40.50.300">
    <property type="entry name" value="P-loop containing nucleotide triphosphate hydrolases"/>
    <property type="match status" value="2"/>
</dbReference>
<dbReference type="SUPFAM" id="SSF52540">
    <property type="entry name" value="P-loop containing nucleoside triphosphate hydrolases"/>
    <property type="match status" value="1"/>
</dbReference>
<dbReference type="SMART" id="SM00531">
    <property type="entry name" value="TFIIE"/>
    <property type="match status" value="1"/>
</dbReference>
<dbReference type="GO" id="GO:0016887">
    <property type="term" value="F:ATP hydrolysis activity"/>
    <property type="evidence" value="ECO:0007669"/>
    <property type="project" value="InterPro"/>
</dbReference>
<keyword evidence="5" id="KW-0132">Cell division</keyword>
<dbReference type="PANTHER" id="PTHR18937">
    <property type="entry name" value="STRUCTURAL MAINTENANCE OF CHROMOSOMES SMC FAMILY MEMBER"/>
    <property type="match status" value="1"/>
</dbReference>
<dbReference type="CDD" id="cd03275">
    <property type="entry name" value="ABC_SMC1_euk"/>
    <property type="match status" value="2"/>
</dbReference>
<dbReference type="InterPro" id="IPR010935">
    <property type="entry name" value="SMC_hinge"/>
</dbReference>
<evidence type="ECO:0000256" key="11">
    <source>
        <dbReference type="ARBA" id="ARBA00023306"/>
    </source>
</evidence>
<evidence type="ECO:0000256" key="13">
    <source>
        <dbReference type="SAM" id="MobiDB-lite"/>
    </source>
</evidence>
<feature type="region of interest" description="Disordered" evidence="13">
    <location>
        <begin position="1070"/>
        <end position="1092"/>
    </location>
</feature>
<feature type="domain" description="HTH TFE/IIEalpha-type" evidence="14">
    <location>
        <begin position="1411"/>
        <end position="1502"/>
    </location>
</feature>
<evidence type="ECO:0000256" key="5">
    <source>
        <dbReference type="ARBA" id="ARBA00022618"/>
    </source>
</evidence>
<feature type="region of interest" description="Disordered" evidence="13">
    <location>
        <begin position="1733"/>
        <end position="1826"/>
    </location>
</feature>
<dbReference type="InterPro" id="IPR017919">
    <property type="entry name" value="TFIIE/TFIIEa_HTH"/>
</dbReference>
<dbReference type="FunCoup" id="A0A2N3NGS4">
    <property type="interactions" value="703"/>
</dbReference>
<dbReference type="InterPro" id="IPR036277">
    <property type="entry name" value="SMC_hinge_sf"/>
</dbReference>
<evidence type="ECO:0000256" key="1">
    <source>
        <dbReference type="ARBA" id="ARBA00004123"/>
    </source>
</evidence>
<dbReference type="STRING" id="41688.A0A2N3NGS4"/>
<evidence type="ECO:0000256" key="7">
    <source>
        <dbReference type="ARBA" id="ARBA00023015"/>
    </source>
</evidence>
<evidence type="ECO:0000256" key="12">
    <source>
        <dbReference type="SAM" id="Coils"/>
    </source>
</evidence>
<dbReference type="InterPro" id="IPR003395">
    <property type="entry name" value="RecF/RecN/SMC_N"/>
</dbReference>
<dbReference type="PROSITE" id="PS51344">
    <property type="entry name" value="HTH_TFE_IIE"/>
    <property type="match status" value="1"/>
</dbReference>
<reference evidence="15 16" key="1">
    <citation type="journal article" date="2017" name="G3 (Bethesda)">
        <title>First Draft Genome Sequence of the Pathogenic Fungus Lomentospora prolificans (Formerly Scedosporium prolificans).</title>
        <authorList>
            <person name="Luo R."/>
            <person name="Zimin A."/>
            <person name="Workman R."/>
            <person name="Fan Y."/>
            <person name="Pertea G."/>
            <person name="Grossman N."/>
            <person name="Wear M.P."/>
            <person name="Jia B."/>
            <person name="Miller H."/>
            <person name="Casadevall A."/>
            <person name="Timp W."/>
            <person name="Zhang S.X."/>
            <person name="Salzberg S.L."/>
        </authorList>
    </citation>
    <scope>NUCLEOTIDE SEQUENCE [LARGE SCALE GENOMIC DNA]</scope>
    <source>
        <strain evidence="15 16">JHH-5317</strain>
    </source>
</reference>
<keyword evidence="9" id="KW-0804">Transcription</keyword>
<keyword evidence="4" id="KW-0158">Chromosome</keyword>
<dbReference type="GO" id="GO:0005634">
    <property type="term" value="C:nucleus"/>
    <property type="evidence" value="ECO:0007669"/>
    <property type="project" value="UniProtKB-SubCell"/>
</dbReference>
<feature type="compositionally biased region" description="Acidic residues" evidence="13">
    <location>
        <begin position="1081"/>
        <end position="1092"/>
    </location>
</feature>
<gene>
    <name evidence="15" type="ORF">jhhlp_001779</name>
</gene>
<feature type="compositionally biased region" description="Acidic residues" evidence="13">
    <location>
        <begin position="1809"/>
        <end position="1826"/>
    </location>
</feature>
<dbReference type="Proteomes" id="UP000233524">
    <property type="component" value="Unassembled WGS sequence"/>
</dbReference>
<evidence type="ECO:0000256" key="3">
    <source>
        <dbReference type="ARBA" id="ARBA00005597"/>
    </source>
</evidence>
<comment type="subcellular location">
    <subcellularLocation>
        <location evidence="2">Chromosome</location>
    </subcellularLocation>
    <subcellularLocation>
        <location evidence="1">Nucleus</location>
    </subcellularLocation>
</comment>
<keyword evidence="7" id="KW-0805">Transcription regulation</keyword>
<dbReference type="GO" id="GO:0051301">
    <property type="term" value="P:cell division"/>
    <property type="evidence" value="ECO:0007669"/>
    <property type="project" value="UniProtKB-KW"/>
</dbReference>
<evidence type="ECO:0000256" key="6">
    <source>
        <dbReference type="ARBA" id="ARBA00022776"/>
    </source>
</evidence>
<evidence type="ECO:0000256" key="8">
    <source>
        <dbReference type="ARBA" id="ARBA00023054"/>
    </source>
</evidence>
<dbReference type="PANTHER" id="PTHR18937:SF12">
    <property type="entry name" value="STRUCTURAL MAINTENANCE OF CHROMOSOMES PROTEIN"/>
    <property type="match status" value="1"/>
</dbReference>
<organism evidence="15 16">
    <name type="scientific">Lomentospora prolificans</name>
    <dbReference type="NCBI Taxonomy" id="41688"/>
    <lineage>
        <taxon>Eukaryota</taxon>
        <taxon>Fungi</taxon>
        <taxon>Dikarya</taxon>
        <taxon>Ascomycota</taxon>
        <taxon>Pezizomycotina</taxon>
        <taxon>Sordariomycetes</taxon>
        <taxon>Hypocreomycetidae</taxon>
        <taxon>Microascales</taxon>
        <taxon>Microascaceae</taxon>
        <taxon>Lomentospora</taxon>
    </lineage>
</organism>
<keyword evidence="16" id="KW-1185">Reference proteome</keyword>
<dbReference type="EMBL" id="NLAX01000006">
    <property type="protein sequence ID" value="PKS11628.1"/>
    <property type="molecule type" value="Genomic_DNA"/>
</dbReference>
<feature type="region of interest" description="Disordered" evidence="13">
    <location>
        <begin position="163"/>
        <end position="198"/>
    </location>
</feature>
<accession>A0A2N3NGS4</accession>
<dbReference type="OrthoDB" id="5575062at2759"/>
<dbReference type="GO" id="GO:0003677">
    <property type="term" value="F:DNA binding"/>
    <property type="evidence" value="ECO:0007669"/>
    <property type="project" value="TreeGrafter"/>
</dbReference>
<dbReference type="Pfam" id="PF06470">
    <property type="entry name" value="SMC_hinge"/>
    <property type="match status" value="1"/>
</dbReference>
<keyword evidence="10" id="KW-0539">Nucleus</keyword>
<dbReference type="GO" id="GO:0006367">
    <property type="term" value="P:transcription initiation at RNA polymerase II promoter"/>
    <property type="evidence" value="ECO:0007669"/>
    <property type="project" value="InterPro"/>
</dbReference>
<dbReference type="GO" id="GO:0005524">
    <property type="term" value="F:ATP binding"/>
    <property type="evidence" value="ECO:0007669"/>
    <property type="project" value="InterPro"/>
</dbReference>
<feature type="region of interest" description="Disordered" evidence="13">
    <location>
        <begin position="467"/>
        <end position="492"/>
    </location>
</feature>
<dbReference type="Pfam" id="PF02002">
    <property type="entry name" value="TFIIE_alpha"/>
    <property type="match status" value="1"/>
</dbReference>
<dbReference type="VEuPathDB" id="FungiDB:jhhlp_001779"/>
<dbReference type="InterPro" id="IPR024550">
    <property type="entry name" value="TFIIEa/SarR/Rpc3_HTH_dom"/>
</dbReference>
<feature type="compositionally biased region" description="Basic and acidic residues" evidence="13">
    <location>
        <begin position="1795"/>
        <end position="1805"/>
    </location>
</feature>
<dbReference type="InterPro" id="IPR028468">
    <property type="entry name" value="Smc1_ABC"/>
</dbReference>
<comment type="similarity">
    <text evidence="3">Belongs to the SMC family. SMC1 subfamily.</text>
</comment>
<dbReference type="GO" id="GO:0007062">
    <property type="term" value="P:sister chromatid cohesion"/>
    <property type="evidence" value="ECO:0007669"/>
    <property type="project" value="InterPro"/>
</dbReference>
<dbReference type="Pfam" id="PF02463">
    <property type="entry name" value="SMC_N"/>
    <property type="match status" value="1"/>
</dbReference>
<dbReference type="InterPro" id="IPR002853">
    <property type="entry name" value="TFIIE_asu"/>
</dbReference>
<dbReference type="Gene3D" id="1.20.1060.20">
    <property type="match status" value="1"/>
</dbReference>
<evidence type="ECO:0000256" key="4">
    <source>
        <dbReference type="ARBA" id="ARBA00022454"/>
    </source>
</evidence>
<protein>
    <recommendedName>
        <fullName evidence="14">HTH TFE/IIEalpha-type domain-containing protein</fullName>
    </recommendedName>
</protein>
<keyword evidence="8 12" id="KW-0175">Coiled coil</keyword>
<feature type="compositionally biased region" description="Basic and acidic residues" evidence="13">
    <location>
        <begin position="188"/>
        <end position="197"/>
    </location>
</feature>
<evidence type="ECO:0000256" key="2">
    <source>
        <dbReference type="ARBA" id="ARBA00004286"/>
    </source>
</evidence>
<evidence type="ECO:0000259" key="14">
    <source>
        <dbReference type="PROSITE" id="PS51344"/>
    </source>
</evidence>
<evidence type="ECO:0000313" key="16">
    <source>
        <dbReference type="Proteomes" id="UP000233524"/>
    </source>
</evidence>